<dbReference type="InterPro" id="IPR025263">
    <property type="entry name" value="YhdP_central"/>
</dbReference>
<comment type="caution">
    <text evidence="2">The sequence shown here is derived from an EMBL/GenBank/DDBJ whole genome shotgun (WGS) entry which is preliminary data.</text>
</comment>
<accession>X0W1E1</accession>
<dbReference type="PANTHER" id="PTHR38690:SF1">
    <property type="entry name" value="PROTEASE"/>
    <property type="match status" value="1"/>
</dbReference>
<proteinExistence type="predicted"/>
<evidence type="ECO:0000259" key="1">
    <source>
        <dbReference type="Pfam" id="PF13116"/>
    </source>
</evidence>
<feature type="non-terminal residue" evidence="2">
    <location>
        <position position="1"/>
    </location>
</feature>
<organism evidence="2">
    <name type="scientific">marine sediment metagenome</name>
    <dbReference type="NCBI Taxonomy" id="412755"/>
    <lineage>
        <taxon>unclassified sequences</taxon>
        <taxon>metagenomes</taxon>
        <taxon>ecological metagenomes</taxon>
    </lineage>
</organism>
<protein>
    <recommendedName>
        <fullName evidence="1">YhdP central domain-containing protein</fullName>
    </recommendedName>
</protein>
<feature type="non-terminal residue" evidence="2">
    <location>
        <position position="260"/>
    </location>
</feature>
<gene>
    <name evidence="2" type="ORF">S01H1_51624</name>
</gene>
<dbReference type="InterPro" id="IPR011836">
    <property type="entry name" value="YhdP"/>
</dbReference>
<dbReference type="PANTHER" id="PTHR38690">
    <property type="entry name" value="PROTEASE-RELATED"/>
    <property type="match status" value="1"/>
</dbReference>
<reference evidence="2" key="1">
    <citation type="journal article" date="2014" name="Front. Microbiol.">
        <title>High frequency of phylogenetically diverse reductive dehalogenase-homologous genes in deep subseafloor sedimentary metagenomes.</title>
        <authorList>
            <person name="Kawai M."/>
            <person name="Futagami T."/>
            <person name="Toyoda A."/>
            <person name="Takaki Y."/>
            <person name="Nishi S."/>
            <person name="Hori S."/>
            <person name="Arai W."/>
            <person name="Tsubouchi T."/>
            <person name="Morono Y."/>
            <person name="Uchiyama I."/>
            <person name="Ito T."/>
            <person name="Fujiyama A."/>
            <person name="Inagaki F."/>
            <person name="Takami H."/>
        </authorList>
    </citation>
    <scope>NUCLEOTIDE SEQUENCE</scope>
    <source>
        <strain evidence="2">Expedition CK06-06</strain>
    </source>
</reference>
<evidence type="ECO:0000313" key="2">
    <source>
        <dbReference type="EMBL" id="GAG24604.1"/>
    </source>
</evidence>
<dbReference type="AlphaFoldDB" id="X0W1E1"/>
<feature type="domain" description="YhdP central" evidence="1">
    <location>
        <begin position="1"/>
        <end position="246"/>
    </location>
</feature>
<dbReference type="Pfam" id="PF13116">
    <property type="entry name" value="YhdP"/>
    <property type="match status" value="1"/>
</dbReference>
<sequence>DFTESTVEASAMSGSLLGGRVSLDIETVKAQRPPAWRIRAQGEIDTAELVPLLQSWVIDENVKGVAPWTGTLAVDGGTAQLEINSDLSGVGITLPAPLSKGPDEKRESTVRASYGRDKHLYQFESGLLKGSLEYRRSESGLMIRNGVVALGKVKPGLPPTQGIRIEIRQPFLNADKWLAVLAPDEVNRPAQPRAFQSALRVVELELDEVRLLSRNLGATNARAISGNGRDWKAWISGDFISGQITAALTSKGEPNNYTMN</sequence>
<dbReference type="EMBL" id="BARS01033317">
    <property type="protein sequence ID" value="GAG24604.1"/>
    <property type="molecule type" value="Genomic_DNA"/>
</dbReference>
<name>X0W1E1_9ZZZZ</name>